<dbReference type="SUPFAM" id="SSF159238">
    <property type="entry name" value="SO1590-like"/>
    <property type="match status" value="1"/>
</dbReference>
<sequence>MAPVTIPTKFTVANHNQNDFKGSADLPFSPQIATSEREYIGGELQGKVTTVYTMFKYSNHANKDDGSFIGIQIFTGTLQGKKGSFASHITGTKVDGVVTSKFTIVPESSTDELKGIKGHGSYAIADANALAARAKAEPDFKIVVHGELTFEL</sequence>
<dbReference type="EMBL" id="CP086716">
    <property type="protein sequence ID" value="WOO80745.1"/>
    <property type="molecule type" value="Genomic_DNA"/>
</dbReference>
<dbReference type="GeneID" id="87807507"/>
<accession>A0AAF1BK77</accession>
<protein>
    <submittedName>
        <fullName evidence="1">Uncharacterized protein</fullName>
    </submittedName>
</protein>
<name>A0AAF1BK77_9TREE</name>
<proteinExistence type="predicted"/>
<dbReference type="AlphaFoldDB" id="A0AAF1BK77"/>
<gene>
    <name evidence="1" type="ORF">LOC62_03G004269</name>
</gene>
<dbReference type="Pfam" id="PF11528">
    <property type="entry name" value="DUF3224"/>
    <property type="match status" value="1"/>
</dbReference>
<dbReference type="Proteomes" id="UP000827549">
    <property type="component" value="Chromosome 3"/>
</dbReference>
<dbReference type="Gene3D" id="2.40.350.10">
    <property type="entry name" value="SO1590-like"/>
    <property type="match status" value="1"/>
</dbReference>
<dbReference type="InterPro" id="IPR021607">
    <property type="entry name" value="DUF3224"/>
</dbReference>
<evidence type="ECO:0000313" key="1">
    <source>
        <dbReference type="EMBL" id="WOO80745.1"/>
    </source>
</evidence>
<evidence type="ECO:0000313" key="2">
    <source>
        <dbReference type="Proteomes" id="UP000827549"/>
    </source>
</evidence>
<dbReference type="InterPro" id="IPR023159">
    <property type="entry name" value="SO1590-like_sf"/>
</dbReference>
<organism evidence="1 2">
    <name type="scientific">Vanrija pseudolonga</name>
    <dbReference type="NCBI Taxonomy" id="143232"/>
    <lineage>
        <taxon>Eukaryota</taxon>
        <taxon>Fungi</taxon>
        <taxon>Dikarya</taxon>
        <taxon>Basidiomycota</taxon>
        <taxon>Agaricomycotina</taxon>
        <taxon>Tremellomycetes</taxon>
        <taxon>Trichosporonales</taxon>
        <taxon>Trichosporonaceae</taxon>
        <taxon>Vanrija</taxon>
    </lineage>
</organism>
<dbReference type="RefSeq" id="XP_062626777.1">
    <property type="nucleotide sequence ID" value="XM_062770793.1"/>
</dbReference>
<reference evidence="1" key="1">
    <citation type="submission" date="2023-10" db="EMBL/GenBank/DDBJ databases">
        <authorList>
            <person name="Noh H."/>
        </authorList>
    </citation>
    <scope>NUCLEOTIDE SEQUENCE</scope>
    <source>
        <strain evidence="1">DUCC4014</strain>
    </source>
</reference>
<keyword evidence="2" id="KW-1185">Reference proteome</keyword>